<dbReference type="PROSITE" id="PS00041">
    <property type="entry name" value="HTH_ARAC_FAMILY_1"/>
    <property type="match status" value="1"/>
</dbReference>
<dbReference type="PANTHER" id="PTHR43280:SF2">
    <property type="entry name" value="HTH-TYPE TRANSCRIPTIONAL REGULATOR EXSA"/>
    <property type="match status" value="1"/>
</dbReference>
<sequence length="578" mass="63297">MNVLVVDDQRLSRAGIVKMIEWERLGLTLAGESANGRDALERIGDVEADIVITDVRMPVMSGLELIEKAKEQYPGLSYVVISGYDDYSYVRKSIQLTVADYLLKPVDPQELNALLEKIVRRHEEQSLQAEADLRRWRERFFHFLIEGVYEQDEAQLLEEFAEIRFAEADSRFVAAVFESALDKQAVYEALRPLEARMAVCVLRTRGVYVLLAAAPALSADEVADMLGRLAAAGAYAATPGGAGEDGRLREAAGESASSSPTTGSGSGATGTTDGGLREVAGEEASGSPATGTAGGGVVLATDGEPALRRIGVGTVAHGVARVRESVGKAFDAYTILTSRPAGGEVEPAATYERLESEAANLIPLSAAWEQEWALHLRQGNRDAALGKLADLLRDGTSAHPDVADSTYHYVLLRGARELYESGLIREPDFLEACRIARSLPAVVSPEEKQRTVTDFFLSRLKSPEDEQGLETRQAVEKARAYIDAHFCETINLSELAQRSYMSPGYFSSLFRQYTGSNFLEYVTNLRIERAKELLAADPERKIGDVALLCGYQDIKYFRKLFKRHTGITPLSFKEDAAR</sequence>
<evidence type="ECO:0000256" key="4">
    <source>
        <dbReference type="PROSITE-ProRule" id="PRU00169"/>
    </source>
</evidence>
<dbReference type="EMBL" id="QMFB01000022">
    <property type="protein sequence ID" value="RAV16085.1"/>
    <property type="molecule type" value="Genomic_DNA"/>
</dbReference>
<organism evidence="8 9">
    <name type="scientific">Paenibacillus contaminans</name>
    <dbReference type="NCBI Taxonomy" id="450362"/>
    <lineage>
        <taxon>Bacteria</taxon>
        <taxon>Bacillati</taxon>
        <taxon>Bacillota</taxon>
        <taxon>Bacilli</taxon>
        <taxon>Bacillales</taxon>
        <taxon>Paenibacillaceae</taxon>
        <taxon>Paenibacillus</taxon>
    </lineage>
</organism>
<dbReference type="Pfam" id="PF00072">
    <property type="entry name" value="Response_reg"/>
    <property type="match status" value="1"/>
</dbReference>
<feature type="domain" description="HTH araC/xylS-type" evidence="6">
    <location>
        <begin position="476"/>
        <end position="575"/>
    </location>
</feature>
<dbReference type="AlphaFoldDB" id="A0A329M808"/>
<dbReference type="InterPro" id="IPR018060">
    <property type="entry name" value="HTH_AraC"/>
</dbReference>
<evidence type="ECO:0000256" key="5">
    <source>
        <dbReference type="SAM" id="MobiDB-lite"/>
    </source>
</evidence>
<dbReference type="RefSeq" id="WP_113034591.1">
    <property type="nucleotide sequence ID" value="NZ_QMFB01000022.1"/>
</dbReference>
<dbReference type="Gene3D" id="1.10.10.60">
    <property type="entry name" value="Homeodomain-like"/>
    <property type="match status" value="2"/>
</dbReference>
<dbReference type="SMART" id="SM00448">
    <property type="entry name" value="REC"/>
    <property type="match status" value="1"/>
</dbReference>
<dbReference type="OrthoDB" id="342399at2"/>
<dbReference type="CDD" id="cd17536">
    <property type="entry name" value="REC_YesN-like"/>
    <property type="match status" value="1"/>
</dbReference>
<comment type="caution">
    <text evidence="8">The sequence shown here is derived from an EMBL/GenBank/DDBJ whole genome shotgun (WGS) entry which is preliminary data.</text>
</comment>
<dbReference type="InterPro" id="IPR018062">
    <property type="entry name" value="HTH_AraC-typ_CS"/>
</dbReference>
<evidence type="ECO:0008006" key="10">
    <source>
        <dbReference type="Google" id="ProtNLM"/>
    </source>
</evidence>
<keyword evidence="2" id="KW-0238">DNA-binding</keyword>
<dbReference type="InterPro" id="IPR001789">
    <property type="entry name" value="Sig_transdc_resp-reg_receiver"/>
</dbReference>
<dbReference type="Gene3D" id="3.40.50.2300">
    <property type="match status" value="1"/>
</dbReference>
<evidence type="ECO:0000313" key="8">
    <source>
        <dbReference type="EMBL" id="RAV16085.1"/>
    </source>
</evidence>
<evidence type="ECO:0000256" key="2">
    <source>
        <dbReference type="ARBA" id="ARBA00023125"/>
    </source>
</evidence>
<evidence type="ECO:0000256" key="1">
    <source>
        <dbReference type="ARBA" id="ARBA00023015"/>
    </source>
</evidence>
<keyword evidence="1" id="KW-0805">Transcription regulation</keyword>
<dbReference type="PROSITE" id="PS50110">
    <property type="entry name" value="RESPONSE_REGULATORY"/>
    <property type="match status" value="1"/>
</dbReference>
<evidence type="ECO:0000259" key="6">
    <source>
        <dbReference type="PROSITE" id="PS01124"/>
    </source>
</evidence>
<dbReference type="PANTHER" id="PTHR43280">
    <property type="entry name" value="ARAC-FAMILY TRANSCRIPTIONAL REGULATOR"/>
    <property type="match status" value="1"/>
</dbReference>
<evidence type="ECO:0000259" key="7">
    <source>
        <dbReference type="PROSITE" id="PS50110"/>
    </source>
</evidence>
<feature type="domain" description="Response regulatory" evidence="7">
    <location>
        <begin position="2"/>
        <end position="119"/>
    </location>
</feature>
<evidence type="ECO:0000313" key="9">
    <source>
        <dbReference type="Proteomes" id="UP000250369"/>
    </source>
</evidence>
<evidence type="ECO:0000256" key="3">
    <source>
        <dbReference type="ARBA" id="ARBA00023163"/>
    </source>
</evidence>
<dbReference type="InterPro" id="IPR011006">
    <property type="entry name" value="CheY-like_superfamily"/>
</dbReference>
<accession>A0A329M808</accession>
<feature type="modified residue" description="4-aspartylphosphate" evidence="4">
    <location>
        <position position="54"/>
    </location>
</feature>
<keyword evidence="4" id="KW-0597">Phosphoprotein</keyword>
<dbReference type="Proteomes" id="UP000250369">
    <property type="component" value="Unassembled WGS sequence"/>
</dbReference>
<dbReference type="GO" id="GO:0043565">
    <property type="term" value="F:sequence-specific DNA binding"/>
    <property type="evidence" value="ECO:0007669"/>
    <property type="project" value="InterPro"/>
</dbReference>
<dbReference type="Pfam" id="PF12833">
    <property type="entry name" value="HTH_18"/>
    <property type="match status" value="1"/>
</dbReference>
<keyword evidence="9" id="KW-1185">Reference proteome</keyword>
<gene>
    <name evidence="8" type="ORF">DQG23_29270</name>
</gene>
<reference evidence="8 9" key="1">
    <citation type="journal article" date="2009" name="Int. J. Syst. Evol. Microbiol.">
        <title>Paenibacillus contaminans sp. nov., isolated from a contaminated laboratory plate.</title>
        <authorList>
            <person name="Chou J.H."/>
            <person name="Lee J.H."/>
            <person name="Lin M.C."/>
            <person name="Chang P.S."/>
            <person name="Arun A.B."/>
            <person name="Young C.C."/>
            <person name="Chen W.M."/>
        </authorList>
    </citation>
    <scope>NUCLEOTIDE SEQUENCE [LARGE SCALE GENOMIC DNA]</scope>
    <source>
        <strain evidence="8 9">CKOBP-6</strain>
    </source>
</reference>
<dbReference type="GO" id="GO:0003700">
    <property type="term" value="F:DNA-binding transcription factor activity"/>
    <property type="evidence" value="ECO:0007669"/>
    <property type="project" value="InterPro"/>
</dbReference>
<name>A0A329M808_9BACL</name>
<dbReference type="SUPFAM" id="SSF52172">
    <property type="entry name" value="CheY-like"/>
    <property type="match status" value="1"/>
</dbReference>
<dbReference type="SUPFAM" id="SSF46689">
    <property type="entry name" value="Homeodomain-like"/>
    <property type="match status" value="2"/>
</dbReference>
<protein>
    <recommendedName>
        <fullName evidence="10">DNA-binding response regulator</fullName>
    </recommendedName>
</protein>
<dbReference type="GO" id="GO:0000160">
    <property type="term" value="P:phosphorelay signal transduction system"/>
    <property type="evidence" value="ECO:0007669"/>
    <property type="project" value="InterPro"/>
</dbReference>
<proteinExistence type="predicted"/>
<feature type="compositionally biased region" description="Low complexity" evidence="5">
    <location>
        <begin position="253"/>
        <end position="263"/>
    </location>
</feature>
<dbReference type="PROSITE" id="PS01124">
    <property type="entry name" value="HTH_ARAC_FAMILY_2"/>
    <property type="match status" value="1"/>
</dbReference>
<dbReference type="SMART" id="SM00342">
    <property type="entry name" value="HTH_ARAC"/>
    <property type="match status" value="1"/>
</dbReference>
<feature type="region of interest" description="Disordered" evidence="5">
    <location>
        <begin position="241"/>
        <end position="297"/>
    </location>
</feature>
<keyword evidence="3" id="KW-0804">Transcription</keyword>
<dbReference type="InterPro" id="IPR009057">
    <property type="entry name" value="Homeodomain-like_sf"/>
</dbReference>